<comment type="caution">
    <text evidence="1">The sequence shown here is derived from an EMBL/GenBank/DDBJ whole genome shotgun (WGS) entry which is preliminary data.</text>
</comment>
<gene>
    <name evidence="1" type="ORF">AWRI4619_LOCUS6571</name>
</gene>
<organism evidence="1 2">
    <name type="scientific">Aureobasidium vineae</name>
    <dbReference type="NCBI Taxonomy" id="2773715"/>
    <lineage>
        <taxon>Eukaryota</taxon>
        <taxon>Fungi</taxon>
        <taxon>Dikarya</taxon>
        <taxon>Ascomycota</taxon>
        <taxon>Pezizomycotina</taxon>
        <taxon>Dothideomycetes</taxon>
        <taxon>Dothideomycetidae</taxon>
        <taxon>Dothideales</taxon>
        <taxon>Saccotheciaceae</taxon>
        <taxon>Aureobasidium</taxon>
    </lineage>
</organism>
<name>A0A9N8PCC7_9PEZI</name>
<dbReference type="AlphaFoldDB" id="A0A9N8PCC7"/>
<keyword evidence="2" id="KW-1185">Reference proteome</keyword>
<sequence>MSSNCTAMENMTLPSSPEDLTSPFAKLCIDLVLQIADFLPSESVLALALTTKTLFNSQALWRLRGPYVQHSPGRHAQPIARYSPDWIYCDFCFRLHPRRDTPKITDGWRELHPCPLRPEHPIWLHFDTWNYHVQFEDVYKVMTMHRWGAPYGDALDSLAVKLDWQVMRYDAGHEELNRYLATTGRCLTKFVVTPEIIDGQLLLHTIQRVWYDRDV</sequence>
<reference evidence="1" key="1">
    <citation type="submission" date="2020-06" db="EMBL/GenBank/DDBJ databases">
        <authorList>
            <person name="Onetto C."/>
        </authorList>
    </citation>
    <scope>NUCLEOTIDE SEQUENCE</scope>
</reference>
<proteinExistence type="predicted"/>
<evidence type="ECO:0008006" key="3">
    <source>
        <dbReference type="Google" id="ProtNLM"/>
    </source>
</evidence>
<dbReference type="EMBL" id="CAIJEN010000009">
    <property type="protein sequence ID" value="CAD0090964.1"/>
    <property type="molecule type" value="Genomic_DNA"/>
</dbReference>
<dbReference type="Proteomes" id="UP000716446">
    <property type="component" value="Unassembled WGS sequence"/>
</dbReference>
<evidence type="ECO:0000313" key="2">
    <source>
        <dbReference type="Proteomes" id="UP000716446"/>
    </source>
</evidence>
<accession>A0A9N8PCC7</accession>
<protein>
    <recommendedName>
        <fullName evidence="3">F-box domain-containing protein</fullName>
    </recommendedName>
</protein>
<evidence type="ECO:0000313" key="1">
    <source>
        <dbReference type="EMBL" id="CAD0090964.1"/>
    </source>
</evidence>